<dbReference type="CDD" id="cd00487">
    <property type="entry name" value="Pep_deformylase"/>
    <property type="match status" value="1"/>
</dbReference>
<dbReference type="GO" id="GO:0042586">
    <property type="term" value="F:peptide deformylase activity"/>
    <property type="evidence" value="ECO:0007669"/>
    <property type="project" value="UniProtKB-UniRule"/>
</dbReference>
<keyword evidence="2 3" id="KW-0408">Iron</keyword>
<dbReference type="GO" id="GO:0006412">
    <property type="term" value="P:translation"/>
    <property type="evidence" value="ECO:0007669"/>
    <property type="project" value="UniProtKB-UniRule"/>
</dbReference>
<dbReference type="EC" id="3.5.1.88" evidence="3"/>
<dbReference type="Proteomes" id="UP000273083">
    <property type="component" value="Unassembled WGS sequence"/>
</dbReference>
<evidence type="ECO:0000256" key="1">
    <source>
        <dbReference type="ARBA" id="ARBA00010759"/>
    </source>
</evidence>
<comment type="catalytic activity">
    <reaction evidence="3">
        <text>N-terminal N-formyl-L-methionyl-[peptide] + H2O = N-terminal L-methionyl-[peptide] + formate</text>
        <dbReference type="Rhea" id="RHEA:24420"/>
        <dbReference type="Rhea" id="RHEA-COMP:10639"/>
        <dbReference type="Rhea" id="RHEA-COMP:10640"/>
        <dbReference type="ChEBI" id="CHEBI:15377"/>
        <dbReference type="ChEBI" id="CHEBI:15740"/>
        <dbReference type="ChEBI" id="CHEBI:49298"/>
        <dbReference type="ChEBI" id="CHEBI:64731"/>
        <dbReference type="EC" id="3.5.1.88"/>
    </reaction>
</comment>
<gene>
    <name evidence="3" type="primary">def</name>
    <name evidence="4" type="ORF">EDD66_11573</name>
</gene>
<dbReference type="AlphaFoldDB" id="A0A3N1X8R8"/>
<dbReference type="PANTHER" id="PTHR10458">
    <property type="entry name" value="PEPTIDE DEFORMYLASE"/>
    <property type="match status" value="1"/>
</dbReference>
<dbReference type="Gene3D" id="3.90.45.10">
    <property type="entry name" value="Peptide deformylase"/>
    <property type="match status" value="1"/>
</dbReference>
<keyword evidence="5" id="KW-1185">Reference proteome</keyword>
<proteinExistence type="inferred from homology"/>
<dbReference type="GO" id="GO:0046872">
    <property type="term" value="F:metal ion binding"/>
    <property type="evidence" value="ECO:0007669"/>
    <property type="project" value="UniProtKB-KW"/>
</dbReference>
<comment type="function">
    <text evidence="3">Removes the formyl group from the N-terminal Met of newly synthesized proteins. Requires at least a dipeptide for an efficient rate of reaction. N-terminal L-methionine is a prerequisite for activity but the enzyme has broad specificity at other positions.</text>
</comment>
<dbReference type="HAMAP" id="MF_00163">
    <property type="entry name" value="Pep_deformylase"/>
    <property type="match status" value="1"/>
</dbReference>
<evidence type="ECO:0000313" key="5">
    <source>
        <dbReference type="Proteomes" id="UP000273083"/>
    </source>
</evidence>
<comment type="cofactor">
    <cofactor evidence="3">
        <name>Fe(2+)</name>
        <dbReference type="ChEBI" id="CHEBI:29033"/>
    </cofactor>
    <text evidence="3">Binds 1 Fe(2+) ion.</text>
</comment>
<dbReference type="PIRSF" id="PIRSF004749">
    <property type="entry name" value="Pep_def"/>
    <property type="match status" value="1"/>
</dbReference>
<feature type="binding site" evidence="3">
    <location>
        <position position="135"/>
    </location>
    <ligand>
        <name>Fe cation</name>
        <dbReference type="ChEBI" id="CHEBI:24875"/>
    </ligand>
</feature>
<keyword evidence="3" id="KW-0378">Hydrolase</keyword>
<dbReference type="NCBIfam" id="TIGR00079">
    <property type="entry name" value="pept_deformyl"/>
    <property type="match status" value="1"/>
</dbReference>
<comment type="similarity">
    <text evidence="1 3">Belongs to the polypeptide deformylase family.</text>
</comment>
<dbReference type="PRINTS" id="PR01576">
    <property type="entry name" value="PDEFORMYLASE"/>
</dbReference>
<dbReference type="RefSeq" id="WP_123610827.1">
    <property type="nucleotide sequence ID" value="NZ_RJVG01000015.1"/>
</dbReference>
<reference evidence="4 5" key="1">
    <citation type="submission" date="2018-11" db="EMBL/GenBank/DDBJ databases">
        <title>Genomic Encyclopedia of Type Strains, Phase IV (KMG-IV): sequencing the most valuable type-strain genomes for metagenomic binning, comparative biology and taxonomic classification.</title>
        <authorList>
            <person name="Goeker M."/>
        </authorList>
    </citation>
    <scope>NUCLEOTIDE SEQUENCE [LARGE SCALE GENOMIC DNA]</scope>
    <source>
        <strain evidence="4 5">DSM 26537</strain>
    </source>
</reference>
<feature type="binding site" evidence="3">
    <location>
        <position position="89"/>
    </location>
    <ligand>
        <name>Fe cation</name>
        <dbReference type="ChEBI" id="CHEBI:24875"/>
    </ligand>
</feature>
<dbReference type="Pfam" id="PF01327">
    <property type="entry name" value="Pep_deformylase"/>
    <property type="match status" value="1"/>
</dbReference>
<dbReference type="SUPFAM" id="SSF56420">
    <property type="entry name" value="Peptide deformylase"/>
    <property type="match status" value="1"/>
</dbReference>
<keyword evidence="3" id="KW-0648">Protein biosynthesis</keyword>
<sequence length="149" mass="16741">MAIRQLRYNEDEILRKRCKEVKEVNDNIRLLLDDMLETLHTTPNGAAIAANQLGILKRLVVIDMGTGIYKLVNPQIIGMSGEQECTEGCLSFPNKFGKTIRPMKVTVQAIDENGSELILEGEGEMAKCLCHEIDHLDGIVFTDKVIEWL</sequence>
<feature type="binding site" evidence="3">
    <location>
        <position position="131"/>
    </location>
    <ligand>
        <name>Fe cation</name>
        <dbReference type="ChEBI" id="CHEBI:24875"/>
    </ligand>
</feature>
<dbReference type="InterPro" id="IPR023635">
    <property type="entry name" value="Peptide_deformylase"/>
</dbReference>
<comment type="caution">
    <text evidence="4">The sequence shown here is derived from an EMBL/GenBank/DDBJ whole genome shotgun (WGS) entry which is preliminary data.</text>
</comment>
<dbReference type="PANTHER" id="PTHR10458:SF22">
    <property type="entry name" value="PEPTIDE DEFORMYLASE"/>
    <property type="match status" value="1"/>
</dbReference>
<evidence type="ECO:0000256" key="3">
    <source>
        <dbReference type="HAMAP-Rule" id="MF_00163"/>
    </source>
</evidence>
<dbReference type="EMBL" id="RJVG01000015">
    <property type="protein sequence ID" value="ROR22388.1"/>
    <property type="molecule type" value="Genomic_DNA"/>
</dbReference>
<dbReference type="InterPro" id="IPR036821">
    <property type="entry name" value="Peptide_deformylase_sf"/>
</dbReference>
<feature type="active site" evidence="3">
    <location>
        <position position="132"/>
    </location>
</feature>
<keyword evidence="3" id="KW-0479">Metal-binding</keyword>
<name>A0A3N1X8R8_9FIRM</name>
<protein>
    <recommendedName>
        <fullName evidence="3">Peptide deformylase</fullName>
        <shortName evidence="3">PDF</shortName>
        <ecNumber evidence="3">3.5.1.88</ecNumber>
    </recommendedName>
    <alternativeName>
        <fullName evidence="3">Polypeptide deformylase</fullName>
    </alternativeName>
</protein>
<organism evidence="4 5">
    <name type="scientific">Mobilisporobacter senegalensis</name>
    <dbReference type="NCBI Taxonomy" id="1329262"/>
    <lineage>
        <taxon>Bacteria</taxon>
        <taxon>Bacillati</taxon>
        <taxon>Bacillota</taxon>
        <taxon>Clostridia</taxon>
        <taxon>Lachnospirales</taxon>
        <taxon>Lachnospiraceae</taxon>
        <taxon>Mobilisporobacter</taxon>
    </lineage>
</organism>
<accession>A0A3N1X8R8</accession>
<evidence type="ECO:0000256" key="2">
    <source>
        <dbReference type="ARBA" id="ARBA00023004"/>
    </source>
</evidence>
<dbReference type="OrthoDB" id="9784988at2"/>
<evidence type="ECO:0000313" key="4">
    <source>
        <dbReference type="EMBL" id="ROR22388.1"/>
    </source>
</evidence>